<sequence>MHRTCPIKATPLRDKINRREMIMTDRAVSRESEEAEVVVGAAMDSFNFAHSRVVGVVVGLLVVGGTVVTMVDDPVAGLTVVSSSLSMIQSTQEGTSPV</sequence>
<organism evidence="1 2">
    <name type="scientific">Pristionchus pacificus</name>
    <name type="common">Parasitic nematode worm</name>
    <dbReference type="NCBI Taxonomy" id="54126"/>
    <lineage>
        <taxon>Eukaryota</taxon>
        <taxon>Metazoa</taxon>
        <taxon>Ecdysozoa</taxon>
        <taxon>Nematoda</taxon>
        <taxon>Chromadorea</taxon>
        <taxon>Rhabditida</taxon>
        <taxon>Rhabditina</taxon>
        <taxon>Diplogasteromorpha</taxon>
        <taxon>Diplogasteroidea</taxon>
        <taxon>Neodiplogasteridae</taxon>
        <taxon>Pristionchus</taxon>
    </lineage>
</organism>
<accession>A0A8R1YZF5</accession>
<accession>A0A2A6CYF9</accession>
<evidence type="ECO:0000313" key="1">
    <source>
        <dbReference type="EnsemblMetazoa" id="PPA44280.1"/>
    </source>
</evidence>
<proteinExistence type="predicted"/>
<dbReference type="EnsemblMetazoa" id="PPA44280.1">
    <property type="protein sequence ID" value="PPA44280.1"/>
    <property type="gene ID" value="WBGene00282649"/>
</dbReference>
<dbReference type="AlphaFoldDB" id="A0A2A6CYF9"/>
<name>A0A2A6CYF9_PRIPA</name>
<dbReference type="Proteomes" id="UP000005239">
    <property type="component" value="Unassembled WGS sequence"/>
</dbReference>
<evidence type="ECO:0000313" key="2">
    <source>
        <dbReference type="Proteomes" id="UP000005239"/>
    </source>
</evidence>
<reference evidence="2" key="1">
    <citation type="journal article" date="2008" name="Nat. Genet.">
        <title>The Pristionchus pacificus genome provides a unique perspective on nematode lifestyle and parasitism.</title>
        <authorList>
            <person name="Dieterich C."/>
            <person name="Clifton S.W."/>
            <person name="Schuster L.N."/>
            <person name="Chinwalla A."/>
            <person name="Delehaunty K."/>
            <person name="Dinkelacker I."/>
            <person name="Fulton L."/>
            <person name="Fulton R."/>
            <person name="Godfrey J."/>
            <person name="Minx P."/>
            <person name="Mitreva M."/>
            <person name="Roeseler W."/>
            <person name="Tian H."/>
            <person name="Witte H."/>
            <person name="Yang S.P."/>
            <person name="Wilson R.K."/>
            <person name="Sommer R.J."/>
        </authorList>
    </citation>
    <scope>NUCLEOTIDE SEQUENCE [LARGE SCALE GENOMIC DNA]</scope>
    <source>
        <strain evidence="2">PS312</strain>
    </source>
</reference>
<reference evidence="1" key="2">
    <citation type="submission" date="2022-06" db="UniProtKB">
        <authorList>
            <consortium name="EnsemblMetazoa"/>
        </authorList>
    </citation>
    <scope>IDENTIFICATION</scope>
    <source>
        <strain evidence="1">PS312</strain>
    </source>
</reference>
<keyword evidence="2" id="KW-1185">Reference proteome</keyword>
<protein>
    <submittedName>
        <fullName evidence="1">Uncharacterized protein</fullName>
    </submittedName>
</protein>
<gene>
    <name evidence="1" type="primary">WBGene00282649</name>
</gene>